<keyword evidence="2" id="KW-1185">Reference proteome</keyword>
<protein>
    <submittedName>
        <fullName evidence="1">Uncharacterized protein</fullName>
    </submittedName>
</protein>
<gene>
    <name evidence="1" type="ORF">CVIRNUC_006660</name>
</gene>
<dbReference type="AlphaFoldDB" id="A0AAV1I9B2"/>
<organism evidence="1 2">
    <name type="scientific">Coccomyxa viridis</name>
    <dbReference type="NCBI Taxonomy" id="1274662"/>
    <lineage>
        <taxon>Eukaryota</taxon>
        <taxon>Viridiplantae</taxon>
        <taxon>Chlorophyta</taxon>
        <taxon>core chlorophytes</taxon>
        <taxon>Trebouxiophyceae</taxon>
        <taxon>Trebouxiophyceae incertae sedis</taxon>
        <taxon>Coccomyxaceae</taxon>
        <taxon>Coccomyxa</taxon>
    </lineage>
</organism>
<accession>A0AAV1I9B2</accession>
<dbReference type="Proteomes" id="UP001314263">
    <property type="component" value="Unassembled WGS sequence"/>
</dbReference>
<evidence type="ECO:0000313" key="1">
    <source>
        <dbReference type="EMBL" id="CAK0783461.1"/>
    </source>
</evidence>
<comment type="caution">
    <text evidence="1">The sequence shown here is derived from an EMBL/GenBank/DDBJ whole genome shotgun (WGS) entry which is preliminary data.</text>
</comment>
<reference evidence="1 2" key="1">
    <citation type="submission" date="2023-10" db="EMBL/GenBank/DDBJ databases">
        <authorList>
            <person name="Maclean D."/>
            <person name="Macfadyen A."/>
        </authorList>
    </citation>
    <scope>NUCLEOTIDE SEQUENCE [LARGE SCALE GENOMIC DNA]</scope>
</reference>
<evidence type="ECO:0000313" key="2">
    <source>
        <dbReference type="Proteomes" id="UP001314263"/>
    </source>
</evidence>
<name>A0AAV1I9B2_9CHLO</name>
<sequence>MHAGCCTLAQTVFNGACKPFVDAFRADADRALGESDQVFKQRVARAPVPTSACCVNARAYTQYNCACDNTLIATSPSKGYTPNQVRVAPLPSAAPSQAAEYPDKLFLIDQKTGGGNLRAYHDTIGL</sequence>
<dbReference type="EMBL" id="CAUYUE010000008">
    <property type="protein sequence ID" value="CAK0783461.1"/>
    <property type="molecule type" value="Genomic_DNA"/>
</dbReference>
<proteinExistence type="predicted"/>